<accession>A0A2A3MMH8</accession>
<protein>
    <submittedName>
        <fullName evidence="1">Replication protein P</fullName>
    </submittedName>
</protein>
<dbReference type="InterPro" id="IPR009731">
    <property type="entry name" value="P-like"/>
</dbReference>
<comment type="caution">
    <text evidence="1">The sequence shown here is derived from an EMBL/GenBank/DDBJ whole genome shotgun (WGS) entry which is preliminary data.</text>
</comment>
<evidence type="ECO:0000313" key="2">
    <source>
        <dbReference type="Proteomes" id="UP000242313"/>
    </source>
</evidence>
<dbReference type="GO" id="GO:0006270">
    <property type="term" value="P:DNA replication initiation"/>
    <property type="evidence" value="ECO:0007669"/>
    <property type="project" value="InterPro"/>
</dbReference>
<dbReference type="Pfam" id="PF06992">
    <property type="entry name" value="Phage_lambda_P"/>
    <property type="match status" value="1"/>
</dbReference>
<keyword evidence="2" id="KW-1185">Reference proteome</keyword>
<proteinExistence type="predicted"/>
<name>A0A2A3MMH8_9PSED</name>
<dbReference type="RefSeq" id="WP_096003001.1">
    <property type="nucleotide sequence ID" value="NZ_NTMR01000002.1"/>
</dbReference>
<reference evidence="1 2" key="1">
    <citation type="submission" date="2017-09" db="EMBL/GenBank/DDBJ databases">
        <title>Pseudomonas abyssi sp. nov. isolated from Abyssopelagic Water.</title>
        <authorList>
            <person name="Wei Y."/>
        </authorList>
    </citation>
    <scope>NUCLEOTIDE SEQUENCE [LARGE SCALE GENOMIC DNA]</scope>
    <source>
        <strain evidence="1 2">MT5</strain>
    </source>
</reference>
<dbReference type="EMBL" id="NTMR01000002">
    <property type="protein sequence ID" value="PBK05927.1"/>
    <property type="molecule type" value="Genomic_DNA"/>
</dbReference>
<organism evidence="1 2">
    <name type="scientific">Pseudomonas abyssi</name>
    <dbReference type="NCBI Taxonomy" id="170540"/>
    <lineage>
        <taxon>Bacteria</taxon>
        <taxon>Pseudomonadati</taxon>
        <taxon>Pseudomonadota</taxon>
        <taxon>Gammaproteobacteria</taxon>
        <taxon>Pseudomonadales</taxon>
        <taxon>Pseudomonadaceae</taxon>
        <taxon>Pseudomonas</taxon>
    </lineage>
</organism>
<sequence>MRETKDLITSAMSAPAQPAPKAARKLDPATVDVVNDLFIELQAIFPAWRRAWPDDKSLAAAKRSWVRAFVASRIDRIEQIRFGLAQCRLSGSDFAPSVGRFIEWCAPTPEQLGLPATRDAYREACRIAHPTASADGVHAAVYHAATEVGFWELANLPEQKSYKLFERVYGAVVQMVLDCKPLREVPKALPPSVSVCTPEVGRAALAGLRSSLGGVRA</sequence>
<gene>
    <name evidence="1" type="ORF">CNQ84_00670</name>
</gene>
<evidence type="ECO:0000313" key="1">
    <source>
        <dbReference type="EMBL" id="PBK05927.1"/>
    </source>
</evidence>
<dbReference type="AlphaFoldDB" id="A0A2A3MMH8"/>
<dbReference type="Proteomes" id="UP000242313">
    <property type="component" value="Unassembled WGS sequence"/>
</dbReference>